<dbReference type="PANTHER" id="PTHR43790">
    <property type="entry name" value="CARBOHYDRATE TRANSPORT ATP-BINDING PROTEIN MG119-RELATED"/>
    <property type="match status" value="1"/>
</dbReference>
<reference evidence="12" key="1">
    <citation type="submission" date="2016-10" db="EMBL/GenBank/DDBJ databases">
        <authorList>
            <person name="Varghese N."/>
            <person name="Submissions S."/>
        </authorList>
    </citation>
    <scope>NUCLEOTIDE SEQUENCE [LARGE SCALE GENOMIC DNA]</scope>
    <source>
        <strain evidence="12">CGMCC 4.3568</strain>
    </source>
</reference>
<evidence type="ECO:0000256" key="4">
    <source>
        <dbReference type="ARBA" id="ARBA00022597"/>
    </source>
</evidence>
<keyword evidence="9" id="KW-0472">Membrane</keyword>
<dbReference type="PANTHER" id="PTHR43790:SF3">
    <property type="entry name" value="D-ALLOSE IMPORT ATP-BINDING PROTEIN ALSA-RELATED"/>
    <property type="match status" value="1"/>
</dbReference>
<protein>
    <submittedName>
        <fullName evidence="11">Ribose transport system ATP-binding protein</fullName>
    </submittedName>
</protein>
<evidence type="ECO:0000313" key="12">
    <source>
        <dbReference type="Proteomes" id="UP000243799"/>
    </source>
</evidence>
<keyword evidence="4" id="KW-0762">Sugar transport</keyword>
<dbReference type="GO" id="GO:0005524">
    <property type="term" value="F:ATP binding"/>
    <property type="evidence" value="ECO:0007669"/>
    <property type="project" value="UniProtKB-KW"/>
</dbReference>
<keyword evidence="2" id="KW-0813">Transport</keyword>
<evidence type="ECO:0000256" key="7">
    <source>
        <dbReference type="ARBA" id="ARBA00022840"/>
    </source>
</evidence>
<sequence>MPVTGLTSHDRVSPAVRLSAIRKQFLGVEVLHGVDLELWPGEVHALVGENGAGKSTLMKVLAGVYRPDGGTIEVEGDQQTFGSPREAQAAGISIVHQEFTLLPDRTVAENVFLGREPVRRGQVDRARLEADTAELFESLGEQGISPRTQVRRLPVAQQQVVEIVKALSTDARVLAMDEPTAALADHEVELLYSLVQRLCARGIAVLYVSHRLREVFDLSARITVLKDGSLVTCAPTSELTSESLVKHMVGRPLESLFPARATAAETGPVKLALRGAGNDRIRNLDLEVRAGEIVGLAGLQGAGRSAVARAVCGVQPFTTGTLELGGAPARIRSPRAAVRNGIAHVTEDRKGDGLALRQSVRDNMLLVRRAAFGRSRGARGVEELLREVAVVCRSSEQDVRYLSGGNQQKVVLAKWLAVEPKILVVDEPTRGIDVGAKETVYELLRGLAREGVAILMISSELPELIGMSDRVLVMHDGELAGELPAGASEESVMALATGHSLGMQEAS</sequence>
<dbReference type="PROSITE" id="PS00211">
    <property type="entry name" value="ABC_TRANSPORTER_1"/>
    <property type="match status" value="1"/>
</dbReference>
<keyword evidence="12" id="KW-1185">Reference proteome</keyword>
<dbReference type="SUPFAM" id="SSF52540">
    <property type="entry name" value="P-loop containing nucleoside triphosphate hydrolases"/>
    <property type="match status" value="2"/>
</dbReference>
<dbReference type="InterPro" id="IPR017871">
    <property type="entry name" value="ABC_transporter-like_CS"/>
</dbReference>
<organism evidence="11 12">
    <name type="scientific">Amycolatopsis marina</name>
    <dbReference type="NCBI Taxonomy" id="490629"/>
    <lineage>
        <taxon>Bacteria</taxon>
        <taxon>Bacillati</taxon>
        <taxon>Actinomycetota</taxon>
        <taxon>Actinomycetes</taxon>
        <taxon>Pseudonocardiales</taxon>
        <taxon>Pseudonocardiaceae</taxon>
        <taxon>Amycolatopsis</taxon>
    </lineage>
</organism>
<feature type="domain" description="ABC transporter" evidence="10">
    <location>
        <begin position="16"/>
        <end position="252"/>
    </location>
</feature>
<dbReference type="CDD" id="cd03215">
    <property type="entry name" value="ABC_Carb_Monos_II"/>
    <property type="match status" value="1"/>
</dbReference>
<keyword evidence="5" id="KW-0677">Repeat</keyword>
<evidence type="ECO:0000256" key="9">
    <source>
        <dbReference type="ARBA" id="ARBA00023136"/>
    </source>
</evidence>
<evidence type="ECO:0000313" key="11">
    <source>
        <dbReference type="EMBL" id="SFB26922.1"/>
    </source>
</evidence>
<feature type="domain" description="ABC transporter" evidence="10">
    <location>
        <begin position="264"/>
        <end position="501"/>
    </location>
</feature>
<evidence type="ECO:0000256" key="2">
    <source>
        <dbReference type="ARBA" id="ARBA00022448"/>
    </source>
</evidence>
<evidence type="ECO:0000256" key="8">
    <source>
        <dbReference type="ARBA" id="ARBA00022967"/>
    </source>
</evidence>
<keyword evidence="7 11" id="KW-0067">ATP-binding</keyword>
<keyword evidence="8" id="KW-1278">Translocase</keyword>
<dbReference type="AlphaFoldDB" id="A0A1I0ZNI3"/>
<evidence type="ECO:0000256" key="1">
    <source>
        <dbReference type="ARBA" id="ARBA00004202"/>
    </source>
</evidence>
<keyword evidence="6" id="KW-0547">Nucleotide-binding</keyword>
<name>A0A1I0ZNI3_9PSEU</name>
<dbReference type="InterPro" id="IPR027417">
    <property type="entry name" value="P-loop_NTPase"/>
</dbReference>
<evidence type="ECO:0000256" key="5">
    <source>
        <dbReference type="ARBA" id="ARBA00022737"/>
    </source>
</evidence>
<comment type="subcellular location">
    <subcellularLocation>
        <location evidence="1">Cell membrane</location>
        <topology evidence="1">Peripheral membrane protein</topology>
    </subcellularLocation>
</comment>
<proteinExistence type="predicted"/>
<evidence type="ECO:0000259" key="10">
    <source>
        <dbReference type="PROSITE" id="PS50893"/>
    </source>
</evidence>
<gene>
    <name evidence="11" type="ORF">SAMN05216266_107130</name>
</gene>
<evidence type="ECO:0000256" key="3">
    <source>
        <dbReference type="ARBA" id="ARBA00022475"/>
    </source>
</evidence>
<dbReference type="OrthoDB" id="7757085at2"/>
<evidence type="ECO:0000256" key="6">
    <source>
        <dbReference type="ARBA" id="ARBA00022741"/>
    </source>
</evidence>
<dbReference type="FunFam" id="3.40.50.300:FF:000127">
    <property type="entry name" value="Ribose import ATP-binding protein RbsA"/>
    <property type="match status" value="1"/>
</dbReference>
<dbReference type="SMART" id="SM00382">
    <property type="entry name" value="AAA"/>
    <property type="match status" value="2"/>
</dbReference>
<dbReference type="Proteomes" id="UP000243799">
    <property type="component" value="Unassembled WGS sequence"/>
</dbReference>
<dbReference type="GO" id="GO:0005886">
    <property type="term" value="C:plasma membrane"/>
    <property type="evidence" value="ECO:0007669"/>
    <property type="project" value="UniProtKB-SubCell"/>
</dbReference>
<dbReference type="InterPro" id="IPR050107">
    <property type="entry name" value="ABC_carbohydrate_import_ATPase"/>
</dbReference>
<dbReference type="STRING" id="490629.SAMN05216266_107130"/>
<dbReference type="Pfam" id="PF00005">
    <property type="entry name" value="ABC_tran"/>
    <property type="match status" value="2"/>
</dbReference>
<dbReference type="InterPro" id="IPR003593">
    <property type="entry name" value="AAA+_ATPase"/>
</dbReference>
<dbReference type="PROSITE" id="PS50893">
    <property type="entry name" value="ABC_TRANSPORTER_2"/>
    <property type="match status" value="2"/>
</dbReference>
<dbReference type="GO" id="GO:0016887">
    <property type="term" value="F:ATP hydrolysis activity"/>
    <property type="evidence" value="ECO:0007669"/>
    <property type="project" value="InterPro"/>
</dbReference>
<dbReference type="InterPro" id="IPR003439">
    <property type="entry name" value="ABC_transporter-like_ATP-bd"/>
</dbReference>
<accession>A0A1I0ZNI3</accession>
<dbReference type="RefSeq" id="WP_091673458.1">
    <property type="nucleotide sequence ID" value="NZ_FOKG01000007.1"/>
</dbReference>
<dbReference type="CDD" id="cd03216">
    <property type="entry name" value="ABC_Carb_Monos_I"/>
    <property type="match status" value="1"/>
</dbReference>
<dbReference type="Gene3D" id="3.40.50.300">
    <property type="entry name" value="P-loop containing nucleotide triphosphate hydrolases"/>
    <property type="match status" value="2"/>
</dbReference>
<dbReference type="EMBL" id="FOKG01000007">
    <property type="protein sequence ID" value="SFB26922.1"/>
    <property type="molecule type" value="Genomic_DNA"/>
</dbReference>
<keyword evidence="3" id="KW-1003">Cell membrane</keyword>